<evidence type="ECO:0000313" key="1">
    <source>
        <dbReference type="EMBL" id="TVP39476.1"/>
    </source>
</evidence>
<protein>
    <submittedName>
        <fullName evidence="1">Uncharacterized protein</fullName>
    </submittedName>
</protein>
<comment type="caution">
    <text evidence="1">The sequence shown here is derived from an EMBL/GenBank/DDBJ whole genome shotgun (WGS) entry which is preliminary data.</text>
</comment>
<keyword evidence="2" id="KW-1185">Reference proteome</keyword>
<proteinExistence type="predicted"/>
<dbReference type="EMBL" id="VOAH01000015">
    <property type="protein sequence ID" value="TVP39476.1"/>
    <property type="molecule type" value="Genomic_DNA"/>
</dbReference>
<dbReference type="AlphaFoldDB" id="A0A557SSA1"/>
<organism evidence="1 2">
    <name type="scientific">Candidatus Nitrosocosmicus arcticus</name>
    <dbReference type="NCBI Taxonomy" id="2035267"/>
    <lineage>
        <taxon>Archaea</taxon>
        <taxon>Nitrososphaerota</taxon>
        <taxon>Nitrososphaeria</taxon>
        <taxon>Nitrososphaerales</taxon>
        <taxon>Nitrososphaeraceae</taxon>
        <taxon>Candidatus Nitrosocosmicus</taxon>
    </lineage>
</organism>
<name>A0A557SSA1_9ARCH</name>
<dbReference type="Proteomes" id="UP000315289">
    <property type="component" value="Unassembled WGS sequence"/>
</dbReference>
<evidence type="ECO:0000313" key="2">
    <source>
        <dbReference type="Proteomes" id="UP000315289"/>
    </source>
</evidence>
<reference evidence="1 2" key="1">
    <citation type="journal article" date="2019" name="Front. Microbiol.">
        <title>Ammonia Oxidation by the Arctic Terrestrial Thaumarchaeote Candidatus Nitrosocosmicus arcticus Is Stimulated by Increasing Temperatures.</title>
        <authorList>
            <person name="Alves R.J.E."/>
            <person name="Kerou M."/>
            <person name="Zappe A."/>
            <person name="Bittner R."/>
            <person name="Abby S.S."/>
            <person name="Schmidt H.A."/>
            <person name="Pfeifer K."/>
            <person name="Schleper C."/>
        </authorList>
    </citation>
    <scope>NUCLEOTIDE SEQUENCE [LARGE SCALE GENOMIC DNA]</scope>
    <source>
        <strain evidence="1 2">Kfb</strain>
    </source>
</reference>
<accession>A0A557SSA1</accession>
<gene>
    <name evidence="1" type="ORF">NARC_150070</name>
</gene>
<sequence length="38" mass="4274">MSKENNMLVAKRFISGLVENHGSILFQQMEAPGYPHQA</sequence>